<name>A0ABN1M2W9_9FIRM</name>
<sequence>MLDKIRECKNINDITTTIIENSYNIYLNNYHHKKDFNNTVNWKHSEGLYLSLKASVDNPLSNLNILCSSIRKKLLQIYYSDINEFNDFEFYETLVYTELYSTLKELENKLGFNYIKSQFKNVQTSNKFCGTILTIIVNKNMKRLQKNQLSSVIAKSTTINGKTVWKYETVKFANFDSTISTNKDEVMNLYDYIVYKSQNYNGSDELGIYDTDEYNCLYTNEPNNRNIISYLAKNLNLLTSNQRYYLKSATTRNYKTDAQIRDRFIRKLSIDKNVKIKLNEDSKLESIELTSDYKKSLDIILSQRTNEQIFNTLIEFIKKNNKTSDLLLDLILDCDTKFYKPIIDKLNDKDSNIDYIENQFKHVTYKLKLAYYKGR</sequence>
<protein>
    <submittedName>
        <fullName evidence="1">Uncharacterized protein</fullName>
    </submittedName>
</protein>
<organism evidence="1 2">
    <name type="scientific">Paraclostridium tenue</name>
    <dbReference type="NCBI Taxonomy" id="1737"/>
    <lineage>
        <taxon>Bacteria</taxon>
        <taxon>Bacillati</taxon>
        <taxon>Bacillota</taxon>
        <taxon>Clostridia</taxon>
        <taxon>Peptostreptococcales</taxon>
        <taxon>Peptostreptococcaceae</taxon>
        <taxon>Paraclostridium</taxon>
    </lineage>
</organism>
<reference evidence="1 2" key="1">
    <citation type="journal article" date="2019" name="Int. J. Syst. Evol. Microbiol.">
        <title>The Global Catalogue of Microorganisms (GCM) 10K type strain sequencing project: providing services to taxonomists for standard genome sequencing and annotation.</title>
        <authorList>
            <consortium name="The Broad Institute Genomics Platform"/>
            <consortium name="The Broad Institute Genome Sequencing Center for Infectious Disease"/>
            <person name="Wu L."/>
            <person name="Ma J."/>
        </authorList>
    </citation>
    <scope>NUCLEOTIDE SEQUENCE [LARGE SCALE GENOMIC DNA]</scope>
    <source>
        <strain evidence="1 2">JCM 6486</strain>
    </source>
</reference>
<evidence type="ECO:0000313" key="2">
    <source>
        <dbReference type="Proteomes" id="UP001400965"/>
    </source>
</evidence>
<evidence type="ECO:0000313" key="1">
    <source>
        <dbReference type="EMBL" id="GAA0863580.1"/>
    </source>
</evidence>
<keyword evidence="2" id="KW-1185">Reference proteome</keyword>
<gene>
    <name evidence="1" type="ORF">GCM10008917_13620</name>
</gene>
<accession>A0ABN1M2W9</accession>
<comment type="caution">
    <text evidence="1">The sequence shown here is derived from an EMBL/GenBank/DDBJ whole genome shotgun (WGS) entry which is preliminary data.</text>
</comment>
<dbReference type="Proteomes" id="UP001400965">
    <property type="component" value="Unassembled WGS sequence"/>
</dbReference>
<dbReference type="RefSeq" id="WP_187526889.1">
    <property type="nucleotide sequence ID" value="NZ_BAAACP010000007.1"/>
</dbReference>
<dbReference type="EMBL" id="BAAACP010000007">
    <property type="protein sequence ID" value="GAA0863580.1"/>
    <property type="molecule type" value="Genomic_DNA"/>
</dbReference>
<proteinExistence type="predicted"/>